<dbReference type="EMBL" id="MH612868">
    <property type="protein sequence ID" value="AXQ02158.1"/>
    <property type="molecule type" value="Genomic_DNA"/>
</dbReference>
<evidence type="ECO:0000256" key="1">
    <source>
        <dbReference type="ARBA" id="ARBA00008434"/>
    </source>
</evidence>
<evidence type="ECO:0000313" key="6">
    <source>
        <dbReference type="EMBL" id="AXQ02158.1"/>
    </source>
</evidence>
<evidence type="ECO:0000256" key="3">
    <source>
        <dbReference type="ARBA" id="ARBA00023274"/>
    </source>
</evidence>
<dbReference type="GO" id="GO:0005840">
    <property type="term" value="C:ribosome"/>
    <property type="evidence" value="ECO:0007669"/>
    <property type="project" value="UniProtKB-KW"/>
</dbReference>
<dbReference type="SUPFAM" id="SSF47060">
    <property type="entry name" value="S15/NS1 RNA-binding domain"/>
    <property type="match status" value="1"/>
</dbReference>
<gene>
    <name evidence="6" type="primary">rps15</name>
</gene>
<dbReference type="InterPro" id="IPR005290">
    <property type="entry name" value="Ribosomal_uS15_bac-type"/>
</dbReference>
<dbReference type="Gene3D" id="1.10.287.10">
    <property type="entry name" value="S15/NS1, RNA-binding"/>
    <property type="match status" value="1"/>
</dbReference>
<dbReference type="PROSITE" id="PS00362">
    <property type="entry name" value="RIBOSOMAL_S15"/>
    <property type="match status" value="1"/>
</dbReference>
<dbReference type="PANTHER" id="PTHR23321:SF26">
    <property type="entry name" value="SMALL RIBOSOMAL SUBUNIT PROTEIN US15M"/>
    <property type="match status" value="1"/>
</dbReference>
<comment type="similarity">
    <text evidence="1 4">Belongs to the universal ribosomal protein uS15 family.</text>
</comment>
<name>A0A346LZG3_9CONI</name>
<dbReference type="InterPro" id="IPR000589">
    <property type="entry name" value="Ribosomal_uS15"/>
</dbReference>
<dbReference type="InterPro" id="IPR009068">
    <property type="entry name" value="uS15_NS1_RNA-bd_sf"/>
</dbReference>
<dbReference type="CDD" id="cd00677">
    <property type="entry name" value="S15_NS1_EPRS_RNA-bind"/>
    <property type="match status" value="1"/>
</dbReference>
<dbReference type="HAMAP" id="MF_01343_B">
    <property type="entry name" value="Ribosomal_uS15_B"/>
    <property type="match status" value="1"/>
</dbReference>
<keyword evidence="3 4" id="KW-0687">Ribonucleoprotein</keyword>
<dbReference type="GO" id="GO:0005737">
    <property type="term" value="C:cytoplasm"/>
    <property type="evidence" value="ECO:0007669"/>
    <property type="project" value="UniProtKB-ARBA"/>
</dbReference>
<dbReference type="Pfam" id="PF00312">
    <property type="entry name" value="Ribosomal_S15"/>
    <property type="match status" value="1"/>
</dbReference>
<dbReference type="SMART" id="SM01387">
    <property type="entry name" value="Ribosomal_S15"/>
    <property type="match status" value="1"/>
</dbReference>
<reference evidence="6" key="1">
    <citation type="journal article" date="2018" name="Am. J. Bot.">
        <title>Incorporating fossils into the Pinaceae tree of life.</title>
        <authorList>
            <person name="Gernandt D.S."/>
            <person name="Resendiz Arias C."/>
            <person name="Terrazas T."/>
            <person name="Aguirre Dugua X."/>
            <person name="Willyard A."/>
        </authorList>
    </citation>
    <scope>NUCLEOTIDE SEQUENCE</scope>
</reference>
<dbReference type="GO" id="GO:0003735">
    <property type="term" value="F:structural constituent of ribosome"/>
    <property type="evidence" value="ECO:0007669"/>
    <property type="project" value="InterPro"/>
</dbReference>
<dbReference type="PANTHER" id="PTHR23321">
    <property type="entry name" value="RIBOSOMAL PROTEIN S15, BACTERIAL AND ORGANELLAR"/>
    <property type="match status" value="1"/>
</dbReference>
<organism evidence="6">
    <name type="scientific">Pseudotsuga macrocarpa</name>
    <dbReference type="NCBI Taxonomy" id="71406"/>
    <lineage>
        <taxon>Eukaryota</taxon>
        <taxon>Viridiplantae</taxon>
        <taxon>Streptophyta</taxon>
        <taxon>Embryophyta</taxon>
        <taxon>Tracheophyta</taxon>
        <taxon>Spermatophyta</taxon>
        <taxon>Pinopsida</taxon>
        <taxon>Pinidae</taxon>
        <taxon>Conifers I</taxon>
        <taxon>Pinales</taxon>
        <taxon>Pinaceae</taxon>
        <taxon>Pseudotsuga</taxon>
    </lineage>
</organism>
<evidence type="ECO:0000256" key="4">
    <source>
        <dbReference type="RuleBase" id="RU003919"/>
    </source>
</evidence>
<evidence type="ECO:0000256" key="2">
    <source>
        <dbReference type="ARBA" id="ARBA00022980"/>
    </source>
</evidence>
<dbReference type="GO" id="GO:0006412">
    <property type="term" value="P:translation"/>
    <property type="evidence" value="ECO:0007669"/>
    <property type="project" value="InterPro"/>
</dbReference>
<dbReference type="NCBIfam" id="TIGR00952">
    <property type="entry name" value="S15_bact"/>
    <property type="match status" value="1"/>
</dbReference>
<keyword evidence="2 4" id="KW-0689">Ribosomal protein</keyword>
<dbReference type="GO" id="GO:1990904">
    <property type="term" value="C:ribonucleoprotein complex"/>
    <property type="evidence" value="ECO:0007669"/>
    <property type="project" value="UniProtKB-KW"/>
</dbReference>
<sequence length="142" mass="16996">MFLQEDRKNPTNFSSIEMVGTNQNYYMDHENDRSNSFFLTREKNAIQLRENLFFMIKNLSISSFLIPNKQRGSVESQVFYLTNRVLRLTQHLQLHGRDYSSQRGLWKILGKRKQLLVYLYKRDKLRYDDLIGKLGIRGLKTR</sequence>
<keyword evidence="6" id="KW-0934">Plastid</keyword>
<protein>
    <recommendedName>
        <fullName evidence="5">30S ribosomal protein S15</fullName>
    </recommendedName>
</protein>
<proteinExistence type="inferred from homology"/>
<evidence type="ECO:0000256" key="5">
    <source>
        <dbReference type="RuleBase" id="RU003920"/>
    </source>
</evidence>
<accession>A0A346LZG3</accession>
<geneLocation type="plastid" evidence="6"/>
<dbReference type="AlphaFoldDB" id="A0A346LZG3"/>